<name>A0A545UG96_9GAMM</name>
<proteinExistence type="predicted"/>
<dbReference type="InterPro" id="IPR003000">
    <property type="entry name" value="Sirtuin"/>
</dbReference>
<evidence type="ECO:0000256" key="3">
    <source>
        <dbReference type="ARBA" id="ARBA00023027"/>
    </source>
</evidence>
<sequence length="272" mass="29853">MQQLVDLVHQNANLFVLSGAGISVASGIPTYRDHNGQWQSNNPIQHHEFIGSLNHRKRYWARSALGWKTVFNAKPNLAHHSLAELEAHSFISSLVTQNVDRLHQKAGHKQVVDLHGRIDQAICLTCGKGESREQIQNRLLDNNPILKEITVVPAPDGDAQVSENYFNDLVPPECLFCGGVLKPDVVFFGGTVPKMKVTQASKALESAKALLVVGSSLMVYSGFRFCKLAAKMGKPIIVINQGKTRADDILTLKIDADCAKVLADLSRTLISQ</sequence>
<dbReference type="Gene3D" id="3.40.50.1220">
    <property type="entry name" value="TPP-binding domain"/>
    <property type="match status" value="1"/>
</dbReference>
<evidence type="ECO:0000313" key="7">
    <source>
        <dbReference type="Proteomes" id="UP000315439"/>
    </source>
</evidence>
<feature type="binding site" evidence="4">
    <location>
        <position position="177"/>
    </location>
    <ligand>
        <name>Zn(2+)</name>
        <dbReference type="ChEBI" id="CHEBI:29105"/>
    </ligand>
</feature>
<gene>
    <name evidence="6" type="ORF">FLL46_08230</name>
</gene>
<dbReference type="EC" id="2.3.1.286" evidence="1"/>
<dbReference type="InterPro" id="IPR026591">
    <property type="entry name" value="Sirtuin_cat_small_dom_sf"/>
</dbReference>
<comment type="caution">
    <text evidence="6">The sequence shown here is derived from an EMBL/GenBank/DDBJ whole genome shotgun (WGS) entry which is preliminary data.</text>
</comment>
<evidence type="ECO:0000256" key="2">
    <source>
        <dbReference type="ARBA" id="ARBA00022679"/>
    </source>
</evidence>
<reference evidence="6 7" key="1">
    <citation type="submission" date="2019-07" db="EMBL/GenBank/DDBJ databases">
        <title>Draft genome for Aliikangiella sp. M105.</title>
        <authorList>
            <person name="Wang G."/>
        </authorList>
    </citation>
    <scope>NUCLEOTIDE SEQUENCE [LARGE SCALE GENOMIC DNA]</scope>
    <source>
        <strain evidence="6 7">M105</strain>
    </source>
</reference>
<feature type="active site" description="Proton acceptor" evidence="4">
    <location>
        <position position="115"/>
    </location>
</feature>
<dbReference type="EMBL" id="VIKS01000004">
    <property type="protein sequence ID" value="TQV88502.1"/>
    <property type="molecule type" value="Genomic_DNA"/>
</dbReference>
<feature type="binding site" evidence="4">
    <location>
        <position position="126"/>
    </location>
    <ligand>
        <name>Zn(2+)</name>
        <dbReference type="ChEBI" id="CHEBI:29105"/>
    </ligand>
</feature>
<dbReference type="SUPFAM" id="SSF52467">
    <property type="entry name" value="DHS-like NAD/FAD-binding domain"/>
    <property type="match status" value="1"/>
</dbReference>
<dbReference type="GO" id="GO:0017136">
    <property type="term" value="F:histone deacetylase activity, NAD-dependent"/>
    <property type="evidence" value="ECO:0007669"/>
    <property type="project" value="TreeGrafter"/>
</dbReference>
<dbReference type="Pfam" id="PF02146">
    <property type="entry name" value="SIR2"/>
    <property type="match status" value="1"/>
</dbReference>
<dbReference type="PANTHER" id="PTHR11085:SF10">
    <property type="entry name" value="NAD-DEPENDENT PROTEIN DEACYLASE SIRTUIN-5, MITOCHONDRIAL-RELATED"/>
    <property type="match status" value="1"/>
</dbReference>
<accession>A0A545UG96</accession>
<dbReference type="InterPro" id="IPR026590">
    <property type="entry name" value="Ssirtuin_cat_dom"/>
</dbReference>
<dbReference type="OrthoDB" id="9800582at2"/>
<feature type="binding site" evidence="4">
    <location>
        <position position="174"/>
    </location>
    <ligand>
        <name>Zn(2+)</name>
        <dbReference type="ChEBI" id="CHEBI:29105"/>
    </ligand>
</feature>
<keyword evidence="7" id="KW-1185">Reference proteome</keyword>
<dbReference type="Gene3D" id="3.30.1600.10">
    <property type="entry name" value="SIR2/SIRT2 'Small Domain"/>
    <property type="match status" value="1"/>
</dbReference>
<dbReference type="AlphaFoldDB" id="A0A545UG96"/>
<dbReference type="Proteomes" id="UP000315439">
    <property type="component" value="Unassembled WGS sequence"/>
</dbReference>
<dbReference type="GO" id="GO:0046872">
    <property type="term" value="F:metal ion binding"/>
    <property type="evidence" value="ECO:0007669"/>
    <property type="project" value="UniProtKB-KW"/>
</dbReference>
<feature type="binding site" evidence="4">
    <location>
        <position position="123"/>
    </location>
    <ligand>
        <name>Zn(2+)</name>
        <dbReference type="ChEBI" id="CHEBI:29105"/>
    </ligand>
</feature>
<feature type="domain" description="Deacetylase sirtuin-type" evidence="5">
    <location>
        <begin position="1"/>
        <end position="272"/>
    </location>
</feature>
<dbReference type="GO" id="GO:0070403">
    <property type="term" value="F:NAD+ binding"/>
    <property type="evidence" value="ECO:0007669"/>
    <property type="project" value="InterPro"/>
</dbReference>
<evidence type="ECO:0000256" key="1">
    <source>
        <dbReference type="ARBA" id="ARBA00012928"/>
    </source>
</evidence>
<dbReference type="NCBIfam" id="NF003738">
    <property type="entry name" value="PRK05333.1"/>
    <property type="match status" value="1"/>
</dbReference>
<dbReference type="PROSITE" id="PS50305">
    <property type="entry name" value="SIRTUIN"/>
    <property type="match status" value="1"/>
</dbReference>
<organism evidence="6 7">
    <name type="scientific">Aliikangiella coralliicola</name>
    <dbReference type="NCBI Taxonomy" id="2592383"/>
    <lineage>
        <taxon>Bacteria</taxon>
        <taxon>Pseudomonadati</taxon>
        <taxon>Pseudomonadota</taxon>
        <taxon>Gammaproteobacteria</taxon>
        <taxon>Oceanospirillales</taxon>
        <taxon>Pleioneaceae</taxon>
        <taxon>Aliikangiella</taxon>
    </lineage>
</organism>
<evidence type="ECO:0000259" key="5">
    <source>
        <dbReference type="PROSITE" id="PS50305"/>
    </source>
</evidence>
<protein>
    <recommendedName>
        <fullName evidence="1">protein acetyllysine N-acetyltransferase</fullName>
        <ecNumber evidence="1">2.3.1.286</ecNumber>
    </recommendedName>
</protein>
<keyword evidence="3" id="KW-0520">NAD</keyword>
<evidence type="ECO:0000313" key="6">
    <source>
        <dbReference type="EMBL" id="TQV88502.1"/>
    </source>
</evidence>
<dbReference type="PANTHER" id="PTHR11085">
    <property type="entry name" value="NAD-DEPENDENT PROTEIN DEACYLASE SIRTUIN-5, MITOCHONDRIAL-RELATED"/>
    <property type="match status" value="1"/>
</dbReference>
<dbReference type="InterPro" id="IPR029035">
    <property type="entry name" value="DHS-like_NAD/FAD-binding_dom"/>
</dbReference>
<keyword evidence="2" id="KW-0808">Transferase</keyword>
<dbReference type="InterPro" id="IPR050134">
    <property type="entry name" value="NAD-dep_sirtuin_deacylases"/>
</dbReference>
<keyword evidence="4" id="KW-0862">Zinc</keyword>
<evidence type="ECO:0000256" key="4">
    <source>
        <dbReference type="PROSITE-ProRule" id="PRU00236"/>
    </source>
</evidence>
<keyword evidence="4" id="KW-0479">Metal-binding</keyword>